<dbReference type="InterPro" id="IPR001387">
    <property type="entry name" value="Cro/C1-type_HTH"/>
</dbReference>
<keyword evidence="2" id="KW-1133">Transmembrane helix</keyword>
<dbReference type="SUPFAM" id="SSF52540">
    <property type="entry name" value="P-loop containing nucleoside triphosphate hydrolases"/>
    <property type="match status" value="1"/>
</dbReference>
<dbReference type="PROSITE" id="PS50943">
    <property type="entry name" value="HTH_CROC1"/>
    <property type="match status" value="1"/>
</dbReference>
<feature type="domain" description="HTH cro/C1-type" evidence="4">
    <location>
        <begin position="9"/>
        <end position="64"/>
    </location>
</feature>
<keyword evidence="6" id="KW-1185">Reference proteome</keyword>
<dbReference type="EMBL" id="CP113836">
    <property type="protein sequence ID" value="WAL64649.1"/>
    <property type="molecule type" value="Genomic_DNA"/>
</dbReference>
<feature type="transmembrane region" description="Helical" evidence="2">
    <location>
        <begin position="484"/>
        <end position="504"/>
    </location>
</feature>
<feature type="compositionally biased region" description="Pro residues" evidence="1">
    <location>
        <begin position="87"/>
        <end position="101"/>
    </location>
</feature>
<feature type="transmembrane region" description="Helical" evidence="2">
    <location>
        <begin position="610"/>
        <end position="640"/>
    </location>
</feature>
<evidence type="ECO:0000256" key="1">
    <source>
        <dbReference type="SAM" id="MobiDB-lite"/>
    </source>
</evidence>
<feature type="domain" description="NACHT" evidence="3">
    <location>
        <begin position="187"/>
        <end position="281"/>
    </location>
</feature>
<dbReference type="Pfam" id="PF05729">
    <property type="entry name" value="NACHT"/>
    <property type="match status" value="1"/>
</dbReference>
<dbReference type="CDD" id="cd00093">
    <property type="entry name" value="HTH_XRE"/>
    <property type="match status" value="1"/>
</dbReference>
<proteinExistence type="predicted"/>
<dbReference type="Proteomes" id="UP001163203">
    <property type="component" value="Chromosome"/>
</dbReference>
<evidence type="ECO:0000313" key="6">
    <source>
        <dbReference type="Proteomes" id="UP001163203"/>
    </source>
</evidence>
<dbReference type="Gene3D" id="1.10.260.40">
    <property type="entry name" value="lambda repressor-like DNA-binding domains"/>
    <property type="match status" value="1"/>
</dbReference>
<dbReference type="Gene3D" id="3.40.50.300">
    <property type="entry name" value="P-loop containing nucleotide triphosphate hydrolases"/>
    <property type="match status" value="1"/>
</dbReference>
<dbReference type="RefSeq" id="WP_268754871.1">
    <property type="nucleotide sequence ID" value="NZ_CP113836.1"/>
</dbReference>
<dbReference type="InterPro" id="IPR010982">
    <property type="entry name" value="Lambda_DNA-bd_dom_sf"/>
</dbReference>
<evidence type="ECO:0000256" key="2">
    <source>
        <dbReference type="SAM" id="Phobius"/>
    </source>
</evidence>
<sequence>MTSRFGTLLRQLRRAAGMTQEQLAERSGVGVRTIRRLETGEPTDPRLGTVKLLADALGLAPDERRRLLAEAGGTPDRTPEAAEEPPGEVPAVPPVHGPVVPPAFREALSEAASTLAQAVSGRWQREEEQRGVHDPFPLPVRWRPMAPELTDHWDNINRAPAGVTSRPLELTGTLDGIAGTYRRIPSGRLVVLGRAGSGKTILALRFVLSYLRTRTEAEPVPVVFDLGSWDPTALALRDWLIDRLLRDYPGLAADGGGGETLAAALVEAGYILPVLDGFDEIANGLHRAALEALNGTALPLLLTSRPGEFARAVAATDVLTGAAGIELTDLTPDDLAGYLPRTVRRAADGMWDPVLTVLRERPDSPAAARLRAVLSTPLMIVLARTVYSDTPGRDPAELLDSARFPTAEALEDHLLDSYVPTVYRHRPPAGPAGRGTSGSGTDRDWDPARARHWLGHLARHLDRLGTHDLAWWQLGTSLPKSRRILTVVLGTSLVTAVFDWLFVLPLDIAASGVSAGLRAGLVEGVLTGAVVGLAFGLVYGILIVYGGVEFEPSRVRMRWFGRAGRTGLARRFTARFGVGLLGGFLVGLGFGPMSTLVRGLLYGFPAETGLVLQVTLVNMFLFGLVYGLAAGAVFGLMAVLEAPMNLSSAANPLGLLAANRGTVGRQVLMLIPMITVGIAVGGRLVIDLFQGALGPLVWTLEGGLLTGAIGGLGGSLCYAFAFTAWGQWVLLSRFWLPLTGRLPWAMAAFLDDAYRRGVLRQAGAVYQFRHARLRDHLTGKAPSGTPGRGPVDTGVKVPRP</sequence>
<feature type="region of interest" description="Disordered" evidence="1">
    <location>
        <begin position="71"/>
        <end position="101"/>
    </location>
</feature>
<feature type="transmembrane region" description="Helical" evidence="2">
    <location>
        <begin position="524"/>
        <end position="548"/>
    </location>
</feature>
<accession>A0ABY7AY51</accession>
<keyword evidence="2" id="KW-0812">Transmembrane</keyword>
<dbReference type="SMART" id="SM00530">
    <property type="entry name" value="HTH_XRE"/>
    <property type="match status" value="1"/>
</dbReference>
<dbReference type="InterPro" id="IPR027417">
    <property type="entry name" value="P-loop_NTPase"/>
</dbReference>
<dbReference type="SUPFAM" id="SSF47413">
    <property type="entry name" value="lambda repressor-like DNA-binding domains"/>
    <property type="match status" value="1"/>
</dbReference>
<protein>
    <submittedName>
        <fullName evidence="5">Helix-turn-helix domain-containing protein</fullName>
    </submittedName>
</protein>
<feature type="transmembrane region" description="Helical" evidence="2">
    <location>
        <begin position="706"/>
        <end position="731"/>
    </location>
</feature>
<organism evidence="5 6">
    <name type="scientific">Amycolatopsis cynarae</name>
    <dbReference type="NCBI Taxonomy" id="2995223"/>
    <lineage>
        <taxon>Bacteria</taxon>
        <taxon>Bacillati</taxon>
        <taxon>Actinomycetota</taxon>
        <taxon>Actinomycetes</taxon>
        <taxon>Pseudonocardiales</taxon>
        <taxon>Pseudonocardiaceae</taxon>
        <taxon>Amycolatopsis</taxon>
    </lineage>
</organism>
<feature type="transmembrane region" description="Helical" evidence="2">
    <location>
        <begin position="572"/>
        <end position="590"/>
    </location>
</feature>
<feature type="region of interest" description="Disordered" evidence="1">
    <location>
        <begin position="777"/>
        <end position="800"/>
    </location>
</feature>
<dbReference type="Pfam" id="PF13560">
    <property type="entry name" value="HTH_31"/>
    <property type="match status" value="1"/>
</dbReference>
<dbReference type="PANTHER" id="PTHR35010">
    <property type="entry name" value="BLL4672 PROTEIN-RELATED"/>
    <property type="match status" value="1"/>
</dbReference>
<name>A0ABY7AY51_9PSEU</name>
<keyword evidence="2" id="KW-0472">Membrane</keyword>
<dbReference type="PROSITE" id="PS50837">
    <property type="entry name" value="NACHT"/>
    <property type="match status" value="1"/>
</dbReference>
<evidence type="ECO:0000259" key="4">
    <source>
        <dbReference type="PROSITE" id="PS50943"/>
    </source>
</evidence>
<evidence type="ECO:0000313" key="5">
    <source>
        <dbReference type="EMBL" id="WAL64649.1"/>
    </source>
</evidence>
<gene>
    <name evidence="5" type="ORF">ORV05_27355</name>
</gene>
<feature type="transmembrane region" description="Helical" evidence="2">
    <location>
        <begin position="667"/>
        <end position="686"/>
    </location>
</feature>
<evidence type="ECO:0000259" key="3">
    <source>
        <dbReference type="PROSITE" id="PS50837"/>
    </source>
</evidence>
<reference evidence="5" key="1">
    <citation type="submission" date="2022-11" db="EMBL/GenBank/DDBJ databases">
        <authorList>
            <person name="Mo P."/>
        </authorList>
    </citation>
    <scope>NUCLEOTIDE SEQUENCE</scope>
    <source>
        <strain evidence="5">HUAS 11-8</strain>
    </source>
</reference>
<dbReference type="InterPro" id="IPR007111">
    <property type="entry name" value="NACHT_NTPase"/>
</dbReference>